<sequence>HVLSTADAERLINKHLHGGSNRSRGEPTRVKDFGTRARLYVGSPDLTASLWGEASNLFGRTSPDALGNMGDMLVLVSAANATRDVLYDLAGGFRMDENHPLFSEFQRREDMRQYLRTNVWLRELDYQPAG</sequence>
<organism evidence="1 2">
    <name type="scientific">Colletotrichum limetticola</name>
    <dbReference type="NCBI Taxonomy" id="1209924"/>
    <lineage>
        <taxon>Eukaryota</taxon>
        <taxon>Fungi</taxon>
        <taxon>Dikarya</taxon>
        <taxon>Ascomycota</taxon>
        <taxon>Pezizomycotina</taxon>
        <taxon>Sordariomycetes</taxon>
        <taxon>Hypocreomycetidae</taxon>
        <taxon>Glomerellales</taxon>
        <taxon>Glomerellaceae</taxon>
        <taxon>Colletotrichum</taxon>
        <taxon>Colletotrichum acutatum species complex</taxon>
    </lineage>
</organism>
<protein>
    <submittedName>
        <fullName evidence="1">Uncharacterized protein</fullName>
    </submittedName>
</protein>
<comment type="caution">
    <text evidence="1">The sequence shown here is derived from an EMBL/GenBank/DDBJ whole genome shotgun (WGS) entry which is preliminary data.</text>
</comment>
<evidence type="ECO:0000313" key="1">
    <source>
        <dbReference type="EMBL" id="KAK0367433.1"/>
    </source>
</evidence>
<evidence type="ECO:0000313" key="2">
    <source>
        <dbReference type="Proteomes" id="UP001169217"/>
    </source>
</evidence>
<dbReference type="EMBL" id="JARUPT010001574">
    <property type="protein sequence ID" value="KAK0367433.1"/>
    <property type="molecule type" value="Genomic_DNA"/>
</dbReference>
<dbReference type="Proteomes" id="UP001169217">
    <property type="component" value="Unassembled WGS sequence"/>
</dbReference>
<proteinExistence type="predicted"/>
<name>A0ABQ9P5Q6_9PEZI</name>
<reference evidence="1" key="1">
    <citation type="submission" date="2023-04" db="EMBL/GenBank/DDBJ databases">
        <title>Colletotrichum limetticola genome sequence.</title>
        <authorList>
            <person name="Baroncelli R."/>
        </authorList>
    </citation>
    <scope>NUCLEOTIDE SEQUENCE</scope>
    <source>
        <strain evidence="1">KLA-Anderson</strain>
    </source>
</reference>
<accession>A0ABQ9P5Q6</accession>
<gene>
    <name evidence="1" type="ORF">CLIM01_15210</name>
</gene>
<feature type="non-terminal residue" evidence="1">
    <location>
        <position position="1"/>
    </location>
</feature>
<keyword evidence="2" id="KW-1185">Reference proteome</keyword>